<dbReference type="EMBL" id="CM042883">
    <property type="protein sequence ID" value="KAI4375776.1"/>
    <property type="molecule type" value="Genomic_DNA"/>
</dbReference>
<sequence>MEEGENRNGRGRALAIFWDLNSCPIPEGLNQADIATRIVAALRDRVPDASNYDLQSFLAYGDPNDFPDHLLRTWERDGMKLLDAGEGYSLYKRIIDDIVAFTLDHIFSPPLSSMIVVISAEKWTVLFLRYLKRLGMGPALVIPSDRATRWDTALGLVIPPQGQEAAPDAVADGF</sequence>
<name>A0ACB9RBY7_9MYRT</name>
<organism evidence="1 2">
    <name type="scientific">Melastoma candidum</name>
    <dbReference type="NCBI Taxonomy" id="119954"/>
    <lineage>
        <taxon>Eukaryota</taxon>
        <taxon>Viridiplantae</taxon>
        <taxon>Streptophyta</taxon>
        <taxon>Embryophyta</taxon>
        <taxon>Tracheophyta</taxon>
        <taxon>Spermatophyta</taxon>
        <taxon>Magnoliopsida</taxon>
        <taxon>eudicotyledons</taxon>
        <taxon>Gunneridae</taxon>
        <taxon>Pentapetalae</taxon>
        <taxon>rosids</taxon>
        <taxon>malvids</taxon>
        <taxon>Myrtales</taxon>
        <taxon>Melastomataceae</taxon>
        <taxon>Melastomatoideae</taxon>
        <taxon>Melastomateae</taxon>
        <taxon>Melastoma</taxon>
    </lineage>
</organism>
<keyword evidence="2" id="KW-1185">Reference proteome</keyword>
<comment type="caution">
    <text evidence="1">The sequence shown here is derived from an EMBL/GenBank/DDBJ whole genome shotgun (WGS) entry which is preliminary data.</text>
</comment>
<accession>A0ACB9RBY7</accession>
<dbReference type="Proteomes" id="UP001057402">
    <property type="component" value="Chromosome 4"/>
</dbReference>
<proteinExistence type="predicted"/>
<gene>
    <name evidence="1" type="ORF">MLD38_013603</name>
</gene>
<protein>
    <submittedName>
        <fullName evidence="1">Uncharacterized protein</fullName>
    </submittedName>
</protein>
<reference evidence="2" key="1">
    <citation type="journal article" date="2023" name="Front. Plant Sci.">
        <title>Chromosomal-level genome assembly of Melastoma candidum provides insights into trichome evolution.</title>
        <authorList>
            <person name="Zhong Y."/>
            <person name="Wu W."/>
            <person name="Sun C."/>
            <person name="Zou P."/>
            <person name="Liu Y."/>
            <person name="Dai S."/>
            <person name="Zhou R."/>
        </authorList>
    </citation>
    <scope>NUCLEOTIDE SEQUENCE [LARGE SCALE GENOMIC DNA]</scope>
</reference>
<evidence type="ECO:0000313" key="1">
    <source>
        <dbReference type="EMBL" id="KAI4375776.1"/>
    </source>
</evidence>
<evidence type="ECO:0000313" key="2">
    <source>
        <dbReference type="Proteomes" id="UP001057402"/>
    </source>
</evidence>